<gene>
    <name evidence="11" type="primary">LOC110758524</name>
</gene>
<dbReference type="Pfam" id="PF20160">
    <property type="entry name" value="C-JID"/>
    <property type="match status" value="1"/>
</dbReference>
<dbReference type="RefSeq" id="XP_021816092.1">
    <property type="nucleotide sequence ID" value="XM_021960400.1"/>
</dbReference>
<dbReference type="InterPro" id="IPR058546">
    <property type="entry name" value="RPS4B/Roq1-like_LRR"/>
</dbReference>
<sequence>MESIEFFQVFITIIILIMTLFYVYFRSLTSASSSSPSSVAAVDTDIPPLQEKYDVFISFRGEDTRDGFTSYLHKALLGKKIETYMDYKLEKGDDIGPALLEAIKKSKIALVIFSKDYASSTWCLKELVHILGCKKSHGQIVIPIFYRIDPSDLRNQQGTYALALDELEKRFKASRDEVVNWRDALKEAANMSGFHYSRKTGTEADFVEKVVQDVLTKLNRESSSDLRGLVGIEKKIEFIESLLWLDSPGVCCVGIWGMGGIGKTTLADAVFHRLSSKFEASCFLKNVRENSEERDGIYHLRNKLLCEILKEKDLNIQTPSISPIIRHRLSRTKALIVLDDVNASSQLEVLVGDHDRFVDGSVIIITARDKGLLEEKVDRIYEVEALRFNEALQLFHWHAFKNKSPTTDYTELSIEVAKYVKGIPLALKVMGSSFLRCKSKQEWEDQWNKLKRFPSEEIKKVLRLSYNGLEENEKEIFLDIACFHKGDNMNDVKVLLDSRRFCGEVGIKVLIDRSLISISKRNSIEMHDLVQEMGRAIVREQCIEEPGRRNRLFSAEDVYQVLTNNQITATVPAISFNWSKIEKLHLNHATFEKMCQLRWLRVGHSKFSERSTVMDSLDLPNSLSYLHWHEYPLKSLPSKFSPVNLVELHLPSSQVGAQLWTEDQNLINLKVISLCSSFHLTEVPNLSRSLKIERIDLGCCLSLVEIPSYFQDLDNLTYLGLGQCINIKTLPEMPRNVKFLDLSDTSIKELPSSVWSHKKISDFNISYCRDLEKLPSSSCNLNVSGTFSLHGCQSLREFSELPMYTRVLDLSETAIKVLPSSIECLFGLTEINLSSCKSLVSLPTNICKLKSLERLNLSFCSNFQYFPEVLEPMEHLKLLILSCTSIKELPSSIGNLIRLQGLDLHECKKLEVVPNVIYNLSTLQFLNFDGCSKLKKLPPVSVDSVGLLSLEDLYLRKCSILEIPDGLVCLTSLRGLNMRETKIKSIPASIKQAAQLSRLRLIDCKSVESLPELPPFLQRLEAQGCTSLKTVSSSSSTALAQRWDEYIFFPGRHEIHNFSSCPKLDQNSQSNIMANAQLSIMRMATASSKFKEEQIELARFLEDLDDSYNDTDSEDEFDREDMIQEDFGRSSIFITCSGYEIPNWFSHQSEGSSIKIELRPDWFSTDFLGFALSLVIALNTEDAKWEMEFGCRYNFKTSNGESHEINHSLYNPCSHGSTLEDSHEVLVWWYDIFEVEGGARRPPAFYKLVTEASFEFYDIQEFNSEEDEVFEEFCSDYKVEKCGICPLYAQDVEIIKQRVCSSSS</sequence>
<evidence type="ECO:0000313" key="11">
    <source>
        <dbReference type="RefSeq" id="XP_021816092.1"/>
    </source>
</evidence>
<name>A0A6P5SPC1_PRUAV</name>
<organism evidence="10 11">
    <name type="scientific">Prunus avium</name>
    <name type="common">Cherry</name>
    <name type="synonym">Cerasus avium</name>
    <dbReference type="NCBI Taxonomy" id="42229"/>
    <lineage>
        <taxon>Eukaryota</taxon>
        <taxon>Viridiplantae</taxon>
        <taxon>Streptophyta</taxon>
        <taxon>Embryophyta</taxon>
        <taxon>Tracheophyta</taxon>
        <taxon>Spermatophyta</taxon>
        <taxon>Magnoliopsida</taxon>
        <taxon>eudicotyledons</taxon>
        <taxon>Gunneridae</taxon>
        <taxon>Pentapetalae</taxon>
        <taxon>rosids</taxon>
        <taxon>fabids</taxon>
        <taxon>Rosales</taxon>
        <taxon>Rosaceae</taxon>
        <taxon>Amygdaloideae</taxon>
        <taxon>Amygdaleae</taxon>
        <taxon>Prunus</taxon>
    </lineage>
</organism>
<evidence type="ECO:0000256" key="5">
    <source>
        <dbReference type="ARBA" id="ARBA00022821"/>
    </source>
</evidence>
<evidence type="ECO:0000256" key="1">
    <source>
        <dbReference type="ARBA" id="ARBA00011982"/>
    </source>
</evidence>
<dbReference type="InterPro" id="IPR036390">
    <property type="entry name" value="WH_DNA-bd_sf"/>
</dbReference>
<evidence type="ECO:0000256" key="2">
    <source>
        <dbReference type="ARBA" id="ARBA00022614"/>
    </source>
</evidence>
<dbReference type="Pfam" id="PF00931">
    <property type="entry name" value="NB-ARC"/>
    <property type="match status" value="1"/>
</dbReference>
<dbReference type="InterPro" id="IPR042197">
    <property type="entry name" value="Apaf_helical"/>
</dbReference>
<dbReference type="InterPro" id="IPR000157">
    <property type="entry name" value="TIR_dom"/>
</dbReference>
<dbReference type="Pfam" id="PF01582">
    <property type="entry name" value="TIR"/>
    <property type="match status" value="1"/>
</dbReference>
<dbReference type="PROSITE" id="PS50104">
    <property type="entry name" value="TIR"/>
    <property type="match status" value="1"/>
</dbReference>
<dbReference type="InterPro" id="IPR044974">
    <property type="entry name" value="Disease_R_plants"/>
</dbReference>
<dbReference type="SUPFAM" id="SSF52058">
    <property type="entry name" value="L domain-like"/>
    <property type="match status" value="2"/>
</dbReference>
<dbReference type="InterPro" id="IPR032675">
    <property type="entry name" value="LRR_dom_sf"/>
</dbReference>
<dbReference type="InterPro" id="IPR035897">
    <property type="entry name" value="Toll_tir_struct_dom_sf"/>
</dbReference>
<evidence type="ECO:0000256" key="4">
    <source>
        <dbReference type="ARBA" id="ARBA00022801"/>
    </source>
</evidence>
<evidence type="ECO:0000259" key="9">
    <source>
        <dbReference type="PROSITE" id="PS50104"/>
    </source>
</evidence>
<dbReference type="GO" id="GO:0061809">
    <property type="term" value="F:NAD+ nucleosidase activity, cyclic ADP-ribose generating"/>
    <property type="evidence" value="ECO:0007669"/>
    <property type="project" value="UniProtKB-EC"/>
</dbReference>
<dbReference type="GeneID" id="110758524"/>
<dbReference type="InterPro" id="IPR002182">
    <property type="entry name" value="NB-ARC"/>
</dbReference>
<dbReference type="PRINTS" id="PR00364">
    <property type="entry name" value="DISEASERSIST"/>
</dbReference>
<reference evidence="11" key="1">
    <citation type="submission" date="2025-08" db="UniProtKB">
        <authorList>
            <consortium name="RefSeq"/>
        </authorList>
    </citation>
    <scope>IDENTIFICATION</scope>
</reference>
<dbReference type="SMART" id="SM00255">
    <property type="entry name" value="TIR"/>
    <property type="match status" value="1"/>
</dbReference>
<dbReference type="GO" id="GO:0007165">
    <property type="term" value="P:signal transduction"/>
    <property type="evidence" value="ECO:0007669"/>
    <property type="project" value="InterPro"/>
</dbReference>
<keyword evidence="10" id="KW-1185">Reference proteome</keyword>
<keyword evidence="8" id="KW-0812">Transmembrane</keyword>
<evidence type="ECO:0000256" key="3">
    <source>
        <dbReference type="ARBA" id="ARBA00022737"/>
    </source>
</evidence>
<dbReference type="Proteomes" id="UP000515124">
    <property type="component" value="Unplaced"/>
</dbReference>
<dbReference type="Gene3D" id="3.40.50.10140">
    <property type="entry name" value="Toll/interleukin-1 receptor homology (TIR) domain"/>
    <property type="match status" value="1"/>
</dbReference>
<dbReference type="SUPFAM" id="SSF52540">
    <property type="entry name" value="P-loop containing nucleoside triphosphate hydrolases"/>
    <property type="match status" value="1"/>
</dbReference>
<dbReference type="InterPro" id="IPR027417">
    <property type="entry name" value="P-loop_NTPase"/>
</dbReference>
<dbReference type="Pfam" id="PF23286">
    <property type="entry name" value="LRR_13"/>
    <property type="match status" value="1"/>
</dbReference>
<feature type="transmembrane region" description="Helical" evidence="8">
    <location>
        <begin position="7"/>
        <end position="25"/>
    </location>
</feature>
<dbReference type="EC" id="3.2.2.6" evidence="1"/>
<dbReference type="SMR" id="A0A6P5SPC1"/>
<evidence type="ECO:0000313" key="10">
    <source>
        <dbReference type="Proteomes" id="UP000515124"/>
    </source>
</evidence>
<proteinExistence type="predicted"/>
<dbReference type="InterPro" id="IPR058192">
    <property type="entry name" value="WHD_ROQ1-like"/>
</dbReference>
<dbReference type="Gene3D" id="3.40.50.300">
    <property type="entry name" value="P-loop containing nucleotide triphosphate hydrolases"/>
    <property type="match status" value="1"/>
</dbReference>
<dbReference type="Gene3D" id="1.10.8.430">
    <property type="entry name" value="Helical domain of apoptotic protease-activating factors"/>
    <property type="match status" value="1"/>
</dbReference>
<keyword evidence="4" id="KW-0378">Hydrolase</keyword>
<dbReference type="Gene3D" id="3.80.10.10">
    <property type="entry name" value="Ribonuclease Inhibitor"/>
    <property type="match status" value="3"/>
</dbReference>
<dbReference type="PANTHER" id="PTHR11017">
    <property type="entry name" value="LEUCINE-RICH REPEAT-CONTAINING PROTEIN"/>
    <property type="match status" value="1"/>
</dbReference>
<dbReference type="GO" id="GO:0006952">
    <property type="term" value="P:defense response"/>
    <property type="evidence" value="ECO:0007669"/>
    <property type="project" value="UniProtKB-KW"/>
</dbReference>
<comment type="catalytic activity">
    <reaction evidence="7">
        <text>NAD(+) + H2O = ADP-D-ribose + nicotinamide + H(+)</text>
        <dbReference type="Rhea" id="RHEA:16301"/>
        <dbReference type="ChEBI" id="CHEBI:15377"/>
        <dbReference type="ChEBI" id="CHEBI:15378"/>
        <dbReference type="ChEBI" id="CHEBI:17154"/>
        <dbReference type="ChEBI" id="CHEBI:57540"/>
        <dbReference type="ChEBI" id="CHEBI:57967"/>
        <dbReference type="EC" id="3.2.2.6"/>
    </reaction>
    <physiologicalReaction direction="left-to-right" evidence="7">
        <dbReference type="Rhea" id="RHEA:16302"/>
    </physiologicalReaction>
</comment>
<dbReference type="Gramene" id="Pav_sc0000629.1_g060.1.mk:mrna">
    <property type="protein sequence ID" value="Pav_sc0000629.1_g060.1.mk:mrna"/>
    <property type="gene ID" value="Pav_sc0000629.1_g060.1.mk"/>
</dbReference>
<dbReference type="SUPFAM" id="SSF46785">
    <property type="entry name" value="Winged helix' DNA-binding domain"/>
    <property type="match status" value="1"/>
</dbReference>
<evidence type="ECO:0000256" key="7">
    <source>
        <dbReference type="ARBA" id="ARBA00047304"/>
    </source>
</evidence>
<feature type="domain" description="TIR" evidence="9">
    <location>
        <begin position="51"/>
        <end position="218"/>
    </location>
</feature>
<dbReference type="Pfam" id="PF23282">
    <property type="entry name" value="WHD_ROQ1"/>
    <property type="match status" value="1"/>
</dbReference>
<accession>A0A6P5SPC1</accession>
<keyword evidence="5" id="KW-0611">Plant defense</keyword>
<evidence type="ECO:0000256" key="6">
    <source>
        <dbReference type="ARBA" id="ARBA00023027"/>
    </source>
</evidence>
<dbReference type="SUPFAM" id="SSF52200">
    <property type="entry name" value="Toll/Interleukin receptor TIR domain"/>
    <property type="match status" value="1"/>
</dbReference>
<dbReference type="InterPro" id="IPR045344">
    <property type="entry name" value="C-JID"/>
</dbReference>
<dbReference type="FunFam" id="3.40.50.10140:FF:000007">
    <property type="entry name" value="Disease resistance protein (TIR-NBS-LRR class)"/>
    <property type="match status" value="1"/>
</dbReference>
<keyword evidence="3" id="KW-0677">Repeat</keyword>
<keyword evidence="8" id="KW-0472">Membrane</keyword>
<dbReference type="GO" id="GO:0043531">
    <property type="term" value="F:ADP binding"/>
    <property type="evidence" value="ECO:0007669"/>
    <property type="project" value="InterPro"/>
</dbReference>
<dbReference type="KEGG" id="pavi:110758524"/>
<keyword evidence="2" id="KW-0433">Leucine-rich repeat</keyword>
<dbReference type="PANTHER" id="PTHR11017:SF574">
    <property type="entry name" value="ADP-RIBOSYL CYCLASE_CYCLIC ADP-RIBOSE HYDROLASE"/>
    <property type="match status" value="1"/>
</dbReference>
<keyword evidence="6" id="KW-0520">NAD</keyword>
<keyword evidence="8" id="KW-1133">Transmembrane helix</keyword>
<protein>
    <recommendedName>
        <fullName evidence="1">ADP-ribosyl cyclase/cyclic ADP-ribose hydrolase</fullName>
        <ecNumber evidence="1">3.2.2.6</ecNumber>
    </recommendedName>
</protein>
<evidence type="ECO:0000256" key="8">
    <source>
        <dbReference type="SAM" id="Phobius"/>
    </source>
</evidence>